<gene>
    <name evidence="2" type="ORF">CSAL01_05659</name>
</gene>
<feature type="compositionally biased region" description="Pro residues" evidence="1">
    <location>
        <begin position="1"/>
        <end position="14"/>
    </location>
</feature>
<evidence type="ECO:0000313" key="3">
    <source>
        <dbReference type="Proteomes" id="UP000070121"/>
    </source>
</evidence>
<evidence type="ECO:0000313" key="2">
    <source>
        <dbReference type="EMBL" id="KXH48294.1"/>
    </source>
</evidence>
<organism evidence="2 3">
    <name type="scientific">Colletotrichum salicis</name>
    <dbReference type="NCBI Taxonomy" id="1209931"/>
    <lineage>
        <taxon>Eukaryota</taxon>
        <taxon>Fungi</taxon>
        <taxon>Dikarya</taxon>
        <taxon>Ascomycota</taxon>
        <taxon>Pezizomycotina</taxon>
        <taxon>Sordariomycetes</taxon>
        <taxon>Hypocreomycetidae</taxon>
        <taxon>Glomerellales</taxon>
        <taxon>Glomerellaceae</taxon>
        <taxon>Colletotrichum</taxon>
        <taxon>Colletotrichum acutatum species complex</taxon>
    </lineage>
</organism>
<keyword evidence="3" id="KW-1185">Reference proteome</keyword>
<feature type="compositionally biased region" description="Low complexity" evidence="1">
    <location>
        <begin position="15"/>
        <end position="25"/>
    </location>
</feature>
<accession>A0A135TJJ8</accession>
<protein>
    <submittedName>
        <fullName evidence="2">Uncharacterized protein</fullName>
    </submittedName>
</protein>
<dbReference type="AlphaFoldDB" id="A0A135TJJ8"/>
<feature type="region of interest" description="Disordered" evidence="1">
    <location>
        <begin position="1"/>
        <end position="63"/>
    </location>
</feature>
<proteinExistence type="predicted"/>
<comment type="caution">
    <text evidence="2">The sequence shown here is derived from an EMBL/GenBank/DDBJ whole genome shotgun (WGS) entry which is preliminary data.</text>
</comment>
<sequence length="210" mass="23134">MPPLLLRPPHPLHPLSPSLHKSQPLIRPPIHNNNRHRVLMRPPDLQRLPEPLRRPRSPHKSHLDPLRINLFPVRSPVQRPVGGRSQVDVVFEPVAWARRIGTPARYDLGLDLAVEEGAVFGLRSRGQRGGEGPFYLAVGPEPGSAAVVVHVSVKAAAFAEGNGFGTHCWAGFVLARDCMGDLRFGLLLMSINGMARQEKAIGRSAVSRLW</sequence>
<dbReference type="Proteomes" id="UP000070121">
    <property type="component" value="Unassembled WGS sequence"/>
</dbReference>
<evidence type="ECO:0000256" key="1">
    <source>
        <dbReference type="SAM" id="MobiDB-lite"/>
    </source>
</evidence>
<dbReference type="OrthoDB" id="10594626at2759"/>
<reference evidence="2 3" key="1">
    <citation type="submission" date="2014-02" db="EMBL/GenBank/DDBJ databases">
        <title>The genome sequence of Colletotrichum salicis CBS 607.94.</title>
        <authorList>
            <person name="Baroncelli R."/>
            <person name="Thon M.R."/>
        </authorList>
    </citation>
    <scope>NUCLEOTIDE SEQUENCE [LARGE SCALE GENOMIC DNA]</scope>
    <source>
        <strain evidence="2 3">CBS 607.94</strain>
    </source>
</reference>
<dbReference type="EMBL" id="JFFI01001952">
    <property type="protein sequence ID" value="KXH48294.1"/>
    <property type="molecule type" value="Genomic_DNA"/>
</dbReference>
<name>A0A135TJJ8_9PEZI</name>